<sequence>MSVLKRLFSDKIAVFCMIVIAAVIIVAIGAPVLAPHDPAEIDVTNKFAAMSVEYPLGTDQLGRCLLSRMMYGARATIFVSLYTMAITIFIGSVLGILAGFFRGWVDEVIMRICDIMLSFPSEVMILSIIGVLGIGMKNLVIATIIAKWAWYTRMIRSIVIQYNDKNYIRFSKVAGCSNWHIITKHILPSTLGEIAVLATLDMGGIILNISAMSFLGLGVQPPTAEWGMMLNEAKTVLMLHPSQMMVPGIAILIVVAVFNFFGDCLQDAFNPKHSSYKKKAVNE</sequence>
<dbReference type="RefSeq" id="WP_216569565.1">
    <property type="nucleotide sequence ID" value="NZ_JAHLOQ010000020.1"/>
</dbReference>
<evidence type="ECO:0000256" key="4">
    <source>
        <dbReference type="ARBA" id="ARBA00022989"/>
    </source>
</evidence>
<dbReference type="InterPro" id="IPR050366">
    <property type="entry name" value="BP-dependent_transpt_permease"/>
</dbReference>
<evidence type="ECO:0000256" key="2">
    <source>
        <dbReference type="ARBA" id="ARBA00022448"/>
    </source>
</evidence>
<evidence type="ECO:0000256" key="1">
    <source>
        <dbReference type="ARBA" id="ARBA00004651"/>
    </source>
</evidence>
<feature type="transmembrane region" description="Helical" evidence="7">
    <location>
        <begin position="12"/>
        <end position="34"/>
    </location>
</feature>
<dbReference type="PROSITE" id="PS50928">
    <property type="entry name" value="ABC_TM1"/>
    <property type="match status" value="1"/>
</dbReference>
<evidence type="ECO:0000313" key="9">
    <source>
        <dbReference type="EMBL" id="MBU5336424.1"/>
    </source>
</evidence>
<dbReference type="PANTHER" id="PTHR43386:SF1">
    <property type="entry name" value="D,D-DIPEPTIDE TRANSPORT SYSTEM PERMEASE PROTEIN DDPC-RELATED"/>
    <property type="match status" value="1"/>
</dbReference>
<dbReference type="CDD" id="cd06261">
    <property type="entry name" value="TM_PBP2"/>
    <property type="match status" value="1"/>
</dbReference>
<feature type="domain" description="ABC transmembrane type-1" evidence="8">
    <location>
        <begin position="73"/>
        <end position="262"/>
    </location>
</feature>
<dbReference type="InterPro" id="IPR000515">
    <property type="entry name" value="MetI-like"/>
</dbReference>
<dbReference type="InterPro" id="IPR025966">
    <property type="entry name" value="OppC_N"/>
</dbReference>
<evidence type="ECO:0000256" key="5">
    <source>
        <dbReference type="ARBA" id="ARBA00023136"/>
    </source>
</evidence>
<comment type="similarity">
    <text evidence="6">Belongs to the binding-protein-dependent transport system permease family. OppBC subfamily.</text>
</comment>
<feature type="transmembrane region" description="Helical" evidence="7">
    <location>
        <begin position="244"/>
        <end position="262"/>
    </location>
</feature>
<keyword evidence="4 7" id="KW-1133">Transmembrane helix</keyword>
<feature type="transmembrane region" description="Helical" evidence="7">
    <location>
        <begin position="124"/>
        <end position="146"/>
    </location>
</feature>
<dbReference type="InterPro" id="IPR053385">
    <property type="entry name" value="ABC_transport_permease"/>
</dbReference>
<keyword evidence="2 7" id="KW-0813">Transport</keyword>
<evidence type="ECO:0000259" key="8">
    <source>
        <dbReference type="PROSITE" id="PS50928"/>
    </source>
</evidence>
<dbReference type="InterPro" id="IPR053474">
    <property type="entry name" value="Staphylopine_ABC_permease"/>
</dbReference>
<evidence type="ECO:0000256" key="7">
    <source>
        <dbReference type="RuleBase" id="RU363032"/>
    </source>
</evidence>
<gene>
    <name evidence="9" type="ORF">KQI20_08235</name>
</gene>
<name>A0ABS6DXC3_9FIRM</name>
<organism evidence="9 10">
    <name type="scientific">Intestinibacter bartlettii</name>
    <dbReference type="NCBI Taxonomy" id="261299"/>
    <lineage>
        <taxon>Bacteria</taxon>
        <taxon>Bacillati</taxon>
        <taxon>Bacillota</taxon>
        <taxon>Clostridia</taxon>
        <taxon>Peptostreptococcales</taxon>
        <taxon>Peptostreptococcaceae</taxon>
        <taxon>Intestinibacter</taxon>
    </lineage>
</organism>
<dbReference type="PANTHER" id="PTHR43386">
    <property type="entry name" value="OLIGOPEPTIDE TRANSPORT SYSTEM PERMEASE PROTEIN APPC"/>
    <property type="match status" value="1"/>
</dbReference>
<comment type="subcellular location">
    <subcellularLocation>
        <location evidence="1 7">Cell membrane</location>
        <topology evidence="1 7">Multi-pass membrane protein</topology>
    </subcellularLocation>
</comment>
<reference evidence="9 10" key="1">
    <citation type="submission" date="2021-06" db="EMBL/GenBank/DDBJ databases">
        <authorList>
            <person name="Sun Q."/>
            <person name="Li D."/>
        </authorList>
    </citation>
    <scope>NUCLEOTIDE SEQUENCE [LARGE SCALE GENOMIC DNA]</scope>
    <source>
        <strain evidence="9 10">N19</strain>
    </source>
</reference>
<dbReference type="Pfam" id="PF00528">
    <property type="entry name" value="BPD_transp_1"/>
    <property type="match status" value="1"/>
</dbReference>
<accession>A0ABS6DXC3</accession>
<protein>
    <submittedName>
        <fullName evidence="9">ABC transporter permease subunit</fullName>
    </submittedName>
</protein>
<keyword evidence="3 7" id="KW-0812">Transmembrane</keyword>
<evidence type="ECO:0000313" key="10">
    <source>
        <dbReference type="Proteomes" id="UP001196301"/>
    </source>
</evidence>
<dbReference type="Proteomes" id="UP001196301">
    <property type="component" value="Unassembled WGS sequence"/>
</dbReference>
<dbReference type="EMBL" id="JAHLOQ010000020">
    <property type="protein sequence ID" value="MBU5336424.1"/>
    <property type="molecule type" value="Genomic_DNA"/>
</dbReference>
<dbReference type="NCBIfam" id="NF045473">
    <property type="entry name" value="Opp1C"/>
    <property type="match status" value="1"/>
</dbReference>
<feature type="transmembrane region" description="Helical" evidence="7">
    <location>
        <begin position="194"/>
        <end position="219"/>
    </location>
</feature>
<evidence type="ECO:0000256" key="3">
    <source>
        <dbReference type="ARBA" id="ARBA00022692"/>
    </source>
</evidence>
<evidence type="ECO:0000256" key="6">
    <source>
        <dbReference type="ARBA" id="ARBA00024202"/>
    </source>
</evidence>
<keyword evidence="10" id="KW-1185">Reference proteome</keyword>
<comment type="caution">
    <text evidence="9">The sequence shown here is derived from an EMBL/GenBank/DDBJ whole genome shotgun (WGS) entry which is preliminary data.</text>
</comment>
<dbReference type="NCBIfam" id="NF045474">
    <property type="entry name" value="Opp2C"/>
    <property type="match status" value="1"/>
</dbReference>
<keyword evidence="5 7" id="KW-0472">Membrane</keyword>
<feature type="transmembrane region" description="Helical" evidence="7">
    <location>
        <begin position="77"/>
        <end position="104"/>
    </location>
</feature>
<dbReference type="Pfam" id="PF12911">
    <property type="entry name" value="OppC_N"/>
    <property type="match status" value="1"/>
</dbReference>
<proteinExistence type="inferred from homology"/>